<name>A0A926NAN5_9BACL</name>
<dbReference type="EMBL" id="JACXAH010000016">
    <property type="protein sequence ID" value="MBD1373027.1"/>
    <property type="molecule type" value="Genomic_DNA"/>
</dbReference>
<dbReference type="RefSeq" id="WP_191138812.1">
    <property type="nucleotide sequence ID" value="NZ_JACXAG020000001.1"/>
</dbReference>
<organism evidence="1 2">
    <name type="scientific">Polycladospora coralii</name>
    <dbReference type="NCBI Taxonomy" id="2771432"/>
    <lineage>
        <taxon>Bacteria</taxon>
        <taxon>Bacillati</taxon>
        <taxon>Bacillota</taxon>
        <taxon>Bacilli</taxon>
        <taxon>Bacillales</taxon>
        <taxon>Thermoactinomycetaceae</taxon>
        <taxon>Polycladospora</taxon>
    </lineage>
</organism>
<reference evidence="1" key="1">
    <citation type="submission" date="2020-09" db="EMBL/GenBank/DDBJ databases">
        <title>A novel bacterium of genus Hazenella, isolated from South China Sea.</title>
        <authorList>
            <person name="Huang H."/>
            <person name="Mo K."/>
            <person name="Hu Y."/>
        </authorList>
    </citation>
    <scope>NUCLEOTIDE SEQUENCE</scope>
    <source>
        <strain evidence="1">IB182357</strain>
    </source>
</reference>
<evidence type="ECO:0000313" key="2">
    <source>
        <dbReference type="Proteomes" id="UP000661691"/>
    </source>
</evidence>
<sequence length="308" mass="35885">MTTYDLYGIGQVAMRFLQKAAPQFKHIKFRAITRFPDKVKLLLPHDNIEVVHYVNHEHREGPVFISIADNEKKYIDRFISEHKQAPPRSLVAHSNLKQLNQLLPYMHLKNRPVFVITNPVEMICKHLRLETKNPHIYGLGLSADKDRIRAFLEEQGQQQGISLQSTDFQISGLHYIQTFPLLSGHDQLVAILKQTYPTVESLEQCYHQMHKDIEWKIQKEFKNGHPPVERITESLIHLINQLEREEPICVSGGIETEEDGSFVGGILNSKTYQFRLPHMDIDDKILLKKIIEKDKQLWMQNQLRVKTS</sequence>
<dbReference type="AlphaFoldDB" id="A0A926NAN5"/>
<accession>A0A926NAN5</accession>
<dbReference type="Proteomes" id="UP000661691">
    <property type="component" value="Unassembled WGS sequence"/>
</dbReference>
<proteinExistence type="predicted"/>
<protein>
    <submittedName>
        <fullName evidence="1">Uncharacterized protein</fullName>
    </submittedName>
</protein>
<gene>
    <name evidence="1" type="ORF">IC620_11740</name>
</gene>
<keyword evidence="2" id="KW-1185">Reference proteome</keyword>
<comment type="caution">
    <text evidence="1">The sequence shown here is derived from an EMBL/GenBank/DDBJ whole genome shotgun (WGS) entry which is preliminary data.</text>
</comment>
<evidence type="ECO:0000313" key="1">
    <source>
        <dbReference type="EMBL" id="MBD1373027.1"/>
    </source>
</evidence>